<dbReference type="SUPFAM" id="SSF56801">
    <property type="entry name" value="Acetyl-CoA synthetase-like"/>
    <property type="match status" value="1"/>
</dbReference>
<feature type="domain" description="AMP-dependent synthetase/ligase" evidence="1">
    <location>
        <begin position="59"/>
        <end position="230"/>
    </location>
</feature>
<gene>
    <name evidence="2" type="ORF">PYX00_009853</name>
</gene>
<dbReference type="Gene3D" id="3.30.300.30">
    <property type="match status" value="1"/>
</dbReference>
<dbReference type="InterPro" id="IPR045851">
    <property type="entry name" value="AMP-bd_C_sf"/>
</dbReference>
<protein>
    <recommendedName>
        <fullName evidence="1">AMP-dependent synthetase/ligase domain-containing protein</fullName>
    </recommendedName>
</protein>
<evidence type="ECO:0000259" key="1">
    <source>
        <dbReference type="Pfam" id="PF00501"/>
    </source>
</evidence>
<evidence type="ECO:0000313" key="2">
    <source>
        <dbReference type="EMBL" id="KAL0267643.1"/>
    </source>
</evidence>
<dbReference type="InterPro" id="IPR042099">
    <property type="entry name" value="ANL_N_sf"/>
</dbReference>
<proteinExistence type="predicted"/>
<dbReference type="GO" id="GO:0043041">
    <property type="term" value="P:amino acid activation for nonribosomal peptide biosynthetic process"/>
    <property type="evidence" value="ECO:0007669"/>
    <property type="project" value="TreeGrafter"/>
</dbReference>
<organism evidence="2">
    <name type="scientific">Menopon gallinae</name>
    <name type="common">poultry shaft louse</name>
    <dbReference type="NCBI Taxonomy" id="328185"/>
    <lineage>
        <taxon>Eukaryota</taxon>
        <taxon>Metazoa</taxon>
        <taxon>Ecdysozoa</taxon>
        <taxon>Arthropoda</taxon>
        <taxon>Hexapoda</taxon>
        <taxon>Insecta</taxon>
        <taxon>Pterygota</taxon>
        <taxon>Neoptera</taxon>
        <taxon>Paraneoptera</taxon>
        <taxon>Psocodea</taxon>
        <taxon>Troctomorpha</taxon>
        <taxon>Phthiraptera</taxon>
        <taxon>Amblycera</taxon>
        <taxon>Menoponidae</taxon>
        <taxon>Menopon</taxon>
    </lineage>
</organism>
<dbReference type="PANTHER" id="PTHR44394:SF1">
    <property type="entry name" value="BETA-ALANINE-ACTIVATING ENZYME"/>
    <property type="match status" value="1"/>
</dbReference>
<dbReference type="PANTHER" id="PTHR44394">
    <property type="entry name" value="BETA-ALANINE-ACTIVATING ENZYME"/>
    <property type="match status" value="1"/>
</dbReference>
<dbReference type="InterPro" id="IPR052091">
    <property type="entry name" value="Beta-ala_Activ/Resist"/>
</dbReference>
<reference evidence="2" key="1">
    <citation type="journal article" date="2024" name="Gigascience">
        <title>Chromosome-level genome of the poultry shaft louse Menopon gallinae provides insight into the host-switching and adaptive evolution of parasitic lice.</title>
        <authorList>
            <person name="Xu Y."/>
            <person name="Ma L."/>
            <person name="Liu S."/>
            <person name="Liang Y."/>
            <person name="Liu Q."/>
            <person name="He Z."/>
            <person name="Tian L."/>
            <person name="Duan Y."/>
            <person name="Cai W."/>
            <person name="Li H."/>
            <person name="Song F."/>
        </authorList>
    </citation>
    <scope>NUCLEOTIDE SEQUENCE</scope>
    <source>
        <strain evidence="2">Cailab_2023a</strain>
    </source>
</reference>
<name>A0AAW2HDC8_9NEOP</name>
<accession>A0AAW2HDC8</accession>
<feature type="domain" description="AMP-dependent synthetase/ligase" evidence="1">
    <location>
        <begin position="262"/>
        <end position="364"/>
    </location>
</feature>
<dbReference type="AlphaFoldDB" id="A0AAW2HDC8"/>
<dbReference type="Pfam" id="PF00501">
    <property type="entry name" value="AMP-binding"/>
    <property type="match status" value="2"/>
</dbReference>
<dbReference type="EMBL" id="JARGDH010000005">
    <property type="protein sequence ID" value="KAL0267643.1"/>
    <property type="molecule type" value="Genomic_DNA"/>
</dbReference>
<dbReference type="InterPro" id="IPR000873">
    <property type="entry name" value="AMP-dep_synth/lig_dom"/>
</dbReference>
<comment type="caution">
    <text evidence="2">The sequence shown here is derived from an EMBL/GenBank/DDBJ whole genome shotgun (WGS) entry which is preliminary data.</text>
</comment>
<sequence length="628" mass="71931">MASRAEFLSLIKSWPDKSFINYYLTESSGFTISFSDYKDTIFKLYELWSKIVEEGFQYIGIQLSDFLWLPCLLVVIWKSGKACACIDSQYSEEWNLNFLDTLHVEYLISDSEKSNSSSELLKTFQINTQKFYIWKRNLPTVNKLLKTDLDICYGIMTSGSTGIPKIVQVPWSCILLNIYELISLLSISRSDNVYLCSPYTFDPFFVELFIPLITGCGLTIVSQKLKMVTQSLVTIFFKSKIFIHEEIKECEEINKFICRTGNVVNSNVTVFQMTPSIFRRWGVCNIRDIILSDTSPLRILLLGGEKFPMDLFKLKSKDNVTRVYNIYGITEISCWAFINELSEHCDEVSLGKPLNGIIYKIDENNELYIGSKVRKCIVGFENMEENEVLFRRTGDIVNVKEGTVYYVSRSNQVVKKFGIKVNLEKIERIFSDIHKIGECYCIFDEDTMKIAIFYENSNLEQNHCVVTEKGFSYSGLSSIEVPDHIIEVKALPLNSNGKCDRKSLLELLKSVMVKRVTVDVEKTFKKIWDHFVGCTNFVSGGGDSVKALQIITSLEEAGVNISKDFLLQILKNGDYDVCLKCLNQDSSPETERKKRRLNDGGINELIVLWKFDTRKCIDASPTIFEHNG</sequence>
<dbReference type="Gene3D" id="3.40.50.12780">
    <property type="entry name" value="N-terminal domain of ligase-like"/>
    <property type="match status" value="1"/>
</dbReference>